<reference evidence="10 11" key="1">
    <citation type="submission" date="2020-02" db="EMBL/GenBank/DDBJ databases">
        <title>Draft genome sequence of Haematococcus lacustris strain NIES-144.</title>
        <authorList>
            <person name="Morimoto D."/>
            <person name="Nakagawa S."/>
            <person name="Yoshida T."/>
            <person name="Sawayama S."/>
        </authorList>
    </citation>
    <scope>NUCLEOTIDE SEQUENCE [LARGE SCALE GENOMIC DNA]</scope>
    <source>
        <strain evidence="10 11">NIES-144</strain>
    </source>
</reference>
<dbReference type="GO" id="GO:0016020">
    <property type="term" value="C:membrane"/>
    <property type="evidence" value="ECO:0007669"/>
    <property type="project" value="UniProtKB-SubCell"/>
</dbReference>
<dbReference type="Pfam" id="PF11891">
    <property type="entry name" value="RETICULATA-like"/>
    <property type="match status" value="1"/>
</dbReference>
<evidence type="ECO:0000256" key="6">
    <source>
        <dbReference type="ARBA" id="ARBA00022692"/>
    </source>
</evidence>
<evidence type="ECO:0000256" key="5">
    <source>
        <dbReference type="ARBA" id="ARBA00022640"/>
    </source>
</evidence>
<dbReference type="EMBL" id="BLLF01000947">
    <property type="protein sequence ID" value="GFH16109.1"/>
    <property type="molecule type" value="Genomic_DNA"/>
</dbReference>
<keyword evidence="8" id="KW-1133">Transmembrane helix</keyword>
<dbReference type="GO" id="GO:0009507">
    <property type="term" value="C:chloroplast"/>
    <property type="evidence" value="ECO:0007669"/>
    <property type="project" value="UniProtKB-SubCell"/>
</dbReference>
<comment type="caution">
    <text evidence="10">The sequence shown here is derived from an EMBL/GenBank/DDBJ whole genome shotgun (WGS) entry which is preliminary data.</text>
</comment>
<accession>A0A699ZA54</accession>
<evidence type="ECO:0000256" key="4">
    <source>
        <dbReference type="ARBA" id="ARBA00022528"/>
    </source>
</evidence>
<protein>
    <submittedName>
        <fullName evidence="10">Uncharacterized protein</fullName>
    </submittedName>
</protein>
<keyword evidence="7" id="KW-0809">Transit peptide</keyword>
<keyword evidence="6" id="KW-0812">Transmembrane</keyword>
<sequence length="394" mass="41930">MVLCPGHSAVAARSVSCPSLPSRIRGTKSVVLGHRVCVRPTVVCCANWLPRTVQAAASPCKAVGLPTAGARLVVCQSAGSVPIPEPAADGSRLLTVALWPARGIASDGPKMDPKILALLAGRAVESFPPDFASALLSNKLEQNFWAKLVWGIQGFRERLLGDPSFPVKVAIECGIGVVTKVTAESTKRGDSFWPEIDFVGANVVMAIIADFMLTWIPAPTLSYVPRQVSNNALLTFLSRCPDNAFQRVPAGMEPFTLLQRMGAIARNGGKLLGVGFGASMLGVGITNVLIALRQMMDPGWAPPNKPQDVLATSAAYGVYMSVSSNLRYQLIAGVIEERGIETIFKGQHQLCHVLSFIVRTANTFVGSLLWVDFVRLCGMQKAAAPAVVAATLQQ</sequence>
<evidence type="ECO:0000256" key="3">
    <source>
        <dbReference type="ARBA" id="ARBA00010793"/>
    </source>
</evidence>
<keyword evidence="11" id="KW-1185">Reference proteome</keyword>
<evidence type="ECO:0000256" key="7">
    <source>
        <dbReference type="ARBA" id="ARBA00022946"/>
    </source>
</evidence>
<keyword evidence="9" id="KW-0472">Membrane</keyword>
<comment type="similarity">
    <text evidence="3">Belongs to the RETICULATA family.</text>
</comment>
<name>A0A699ZA54_HAELA</name>
<keyword evidence="5" id="KW-0934">Plastid</keyword>
<dbReference type="InterPro" id="IPR021825">
    <property type="entry name" value="RETICULATA-related"/>
</dbReference>
<organism evidence="10 11">
    <name type="scientific">Haematococcus lacustris</name>
    <name type="common">Green alga</name>
    <name type="synonym">Haematococcus pluvialis</name>
    <dbReference type="NCBI Taxonomy" id="44745"/>
    <lineage>
        <taxon>Eukaryota</taxon>
        <taxon>Viridiplantae</taxon>
        <taxon>Chlorophyta</taxon>
        <taxon>core chlorophytes</taxon>
        <taxon>Chlorophyceae</taxon>
        <taxon>CS clade</taxon>
        <taxon>Chlamydomonadales</taxon>
        <taxon>Haematococcaceae</taxon>
        <taxon>Haematococcus</taxon>
    </lineage>
</organism>
<dbReference type="AlphaFoldDB" id="A0A699ZA54"/>
<evidence type="ECO:0000313" key="10">
    <source>
        <dbReference type="EMBL" id="GFH16109.1"/>
    </source>
</evidence>
<keyword evidence="4" id="KW-0150">Chloroplast</keyword>
<evidence type="ECO:0000256" key="8">
    <source>
        <dbReference type="ARBA" id="ARBA00022989"/>
    </source>
</evidence>
<dbReference type="PANTHER" id="PTHR31620:SF8">
    <property type="entry name" value="PROTEIN RETICULATA-RELATED 4, CHLOROPLASTIC-LIKE"/>
    <property type="match status" value="1"/>
</dbReference>
<dbReference type="Proteomes" id="UP000485058">
    <property type="component" value="Unassembled WGS sequence"/>
</dbReference>
<evidence type="ECO:0000256" key="2">
    <source>
        <dbReference type="ARBA" id="ARBA00004229"/>
    </source>
</evidence>
<gene>
    <name evidence="10" type="ORF">HaLaN_12468</name>
</gene>
<proteinExistence type="inferred from homology"/>
<evidence type="ECO:0000256" key="1">
    <source>
        <dbReference type="ARBA" id="ARBA00004141"/>
    </source>
</evidence>
<dbReference type="PANTHER" id="PTHR31620">
    <property type="entry name" value="PROTEIN RETICULATA-RELATED 2, CHLOROPLASTIC-RELATED"/>
    <property type="match status" value="1"/>
</dbReference>
<comment type="subcellular location">
    <subcellularLocation>
        <location evidence="1">Membrane</location>
        <topology evidence="1">Multi-pass membrane protein</topology>
    </subcellularLocation>
    <subcellularLocation>
        <location evidence="2">Plastid</location>
        <location evidence="2">Chloroplast</location>
    </subcellularLocation>
</comment>
<evidence type="ECO:0000313" key="11">
    <source>
        <dbReference type="Proteomes" id="UP000485058"/>
    </source>
</evidence>
<evidence type="ECO:0000256" key="9">
    <source>
        <dbReference type="ARBA" id="ARBA00023136"/>
    </source>
</evidence>